<dbReference type="InterPro" id="IPR050292">
    <property type="entry name" value="Glutamine_Synthetase"/>
</dbReference>
<name>K1QGC8_MAGGI</name>
<dbReference type="GO" id="GO:0006542">
    <property type="term" value="P:glutamine biosynthetic process"/>
    <property type="evidence" value="ECO:0007669"/>
    <property type="project" value="TreeGrafter"/>
</dbReference>
<protein>
    <submittedName>
        <fullName evidence="1">Glutamine synthetase</fullName>
    </submittedName>
</protein>
<dbReference type="HOGENOM" id="CLU_1983698_0_0_1"/>
<dbReference type="InParanoid" id="K1QGC8"/>
<dbReference type="PANTHER" id="PTHR20852">
    <property type="entry name" value="GLUTAMINE SYNTHETASE"/>
    <property type="match status" value="1"/>
</dbReference>
<dbReference type="AlphaFoldDB" id="K1QGC8"/>
<dbReference type="GO" id="GO:0005737">
    <property type="term" value="C:cytoplasm"/>
    <property type="evidence" value="ECO:0007669"/>
    <property type="project" value="TreeGrafter"/>
</dbReference>
<dbReference type="GO" id="GO:0004356">
    <property type="term" value="F:glutamine synthetase activity"/>
    <property type="evidence" value="ECO:0007669"/>
    <property type="project" value="TreeGrafter"/>
</dbReference>
<proteinExistence type="predicted"/>
<accession>K1QGC8</accession>
<sequence length="126" mass="14809">MFENPFCKSPNKIVFCDVWRSKDEPAEMNSRFRCNETMNRLKYDAKTGYRPHQAHDPWFGIEQEYCVIDDADKPWEFQIGPCEGVTIGDHLYVARYILYRLAELYGFRGKVFPLPVQRVQNCMACG</sequence>
<organism evidence="1">
    <name type="scientific">Magallana gigas</name>
    <name type="common">Pacific oyster</name>
    <name type="synonym">Crassostrea gigas</name>
    <dbReference type="NCBI Taxonomy" id="29159"/>
    <lineage>
        <taxon>Eukaryota</taxon>
        <taxon>Metazoa</taxon>
        <taxon>Spiralia</taxon>
        <taxon>Lophotrochozoa</taxon>
        <taxon>Mollusca</taxon>
        <taxon>Bivalvia</taxon>
        <taxon>Autobranchia</taxon>
        <taxon>Pteriomorphia</taxon>
        <taxon>Ostreida</taxon>
        <taxon>Ostreoidea</taxon>
        <taxon>Ostreidae</taxon>
        <taxon>Magallana</taxon>
    </lineage>
</organism>
<gene>
    <name evidence="1" type="ORF">CGI_10022674</name>
</gene>
<dbReference type="EMBL" id="JH816091">
    <property type="protein sequence ID" value="EKC27890.1"/>
    <property type="molecule type" value="Genomic_DNA"/>
</dbReference>
<dbReference type="InterPro" id="IPR014746">
    <property type="entry name" value="Gln_synth/guanido_kin_cat_dom"/>
</dbReference>
<evidence type="ECO:0000313" key="1">
    <source>
        <dbReference type="EMBL" id="EKC27890.1"/>
    </source>
</evidence>
<dbReference type="Gene3D" id="3.30.590.10">
    <property type="entry name" value="Glutamine synthetase/guanido kinase, catalytic domain"/>
    <property type="match status" value="2"/>
</dbReference>
<dbReference type="PANTHER" id="PTHR20852:SF57">
    <property type="entry name" value="GLUTAMINE SYNTHETASE 2 CYTOPLASMIC"/>
    <property type="match status" value="1"/>
</dbReference>
<reference evidence="1" key="1">
    <citation type="journal article" date="2012" name="Nature">
        <title>The oyster genome reveals stress adaptation and complexity of shell formation.</title>
        <authorList>
            <person name="Zhang G."/>
            <person name="Fang X."/>
            <person name="Guo X."/>
            <person name="Li L."/>
            <person name="Luo R."/>
            <person name="Xu F."/>
            <person name="Yang P."/>
            <person name="Zhang L."/>
            <person name="Wang X."/>
            <person name="Qi H."/>
            <person name="Xiong Z."/>
            <person name="Que H."/>
            <person name="Xie Y."/>
            <person name="Holland P.W."/>
            <person name="Paps J."/>
            <person name="Zhu Y."/>
            <person name="Wu F."/>
            <person name="Chen Y."/>
            <person name="Wang J."/>
            <person name="Peng C."/>
            <person name="Meng J."/>
            <person name="Yang L."/>
            <person name="Liu J."/>
            <person name="Wen B."/>
            <person name="Zhang N."/>
            <person name="Huang Z."/>
            <person name="Zhu Q."/>
            <person name="Feng Y."/>
            <person name="Mount A."/>
            <person name="Hedgecock D."/>
            <person name="Xu Z."/>
            <person name="Liu Y."/>
            <person name="Domazet-Loso T."/>
            <person name="Du Y."/>
            <person name="Sun X."/>
            <person name="Zhang S."/>
            <person name="Liu B."/>
            <person name="Cheng P."/>
            <person name="Jiang X."/>
            <person name="Li J."/>
            <person name="Fan D."/>
            <person name="Wang W."/>
            <person name="Fu W."/>
            <person name="Wang T."/>
            <person name="Wang B."/>
            <person name="Zhang J."/>
            <person name="Peng Z."/>
            <person name="Li Y."/>
            <person name="Li N."/>
            <person name="Wang J."/>
            <person name="Chen M."/>
            <person name="He Y."/>
            <person name="Tan F."/>
            <person name="Song X."/>
            <person name="Zheng Q."/>
            <person name="Huang R."/>
            <person name="Yang H."/>
            <person name="Du X."/>
            <person name="Chen L."/>
            <person name="Yang M."/>
            <person name="Gaffney P.M."/>
            <person name="Wang S."/>
            <person name="Luo L."/>
            <person name="She Z."/>
            <person name="Ming Y."/>
            <person name="Huang W."/>
            <person name="Zhang S."/>
            <person name="Huang B."/>
            <person name="Zhang Y."/>
            <person name="Qu T."/>
            <person name="Ni P."/>
            <person name="Miao G."/>
            <person name="Wang J."/>
            <person name="Wang Q."/>
            <person name="Steinberg C.E."/>
            <person name="Wang H."/>
            <person name="Li N."/>
            <person name="Qian L."/>
            <person name="Zhang G."/>
            <person name="Li Y."/>
            <person name="Yang H."/>
            <person name="Liu X."/>
            <person name="Wang J."/>
            <person name="Yin Y."/>
            <person name="Wang J."/>
        </authorList>
    </citation>
    <scope>NUCLEOTIDE SEQUENCE [LARGE SCALE GENOMIC DNA]</scope>
    <source>
        <strain evidence="1">05x7-T-G4-1.051#20</strain>
    </source>
</reference>
<dbReference type="SUPFAM" id="SSF55931">
    <property type="entry name" value="Glutamine synthetase/guanido kinase"/>
    <property type="match status" value="1"/>
</dbReference>